<dbReference type="EMBL" id="AP022601">
    <property type="protein sequence ID" value="BBY90704.1"/>
    <property type="molecule type" value="Genomic_DNA"/>
</dbReference>
<name>A0A9W4BE20_9MYCO</name>
<dbReference type="Proteomes" id="UP000465785">
    <property type="component" value="Chromosome"/>
</dbReference>
<gene>
    <name evidence="2" type="ORF">MGALJ_03730</name>
</gene>
<accession>A0A9W4BE20</accession>
<organism evidence="2 3">
    <name type="scientific">Mycobacterium gallinarum</name>
    <dbReference type="NCBI Taxonomy" id="39689"/>
    <lineage>
        <taxon>Bacteria</taxon>
        <taxon>Bacillati</taxon>
        <taxon>Actinomycetota</taxon>
        <taxon>Actinomycetes</taxon>
        <taxon>Mycobacteriales</taxon>
        <taxon>Mycobacteriaceae</taxon>
        <taxon>Mycobacterium</taxon>
    </lineage>
</organism>
<proteinExistence type="predicted"/>
<sequence>MGTKPNYSPRRAGEVVGVEVDADAERPVTIACHDHAHTYEVAWRETADGPMITDLRVTSPEGVPITSDSLKRINTDRLARTAAMHGTAQSADAAKKLRQTLDAATGTTEGHDWIERFRFTEGVIDAMAEHAPPGAASSKPRRAGRPALPRQFLAKVATWAREESVHGGGIYRRVADRAAATLEHDVSDETVKGWIRRCKDADPPLLGRDELRRPRKPRTDQETNR</sequence>
<keyword evidence="3" id="KW-1185">Reference proteome</keyword>
<evidence type="ECO:0000313" key="3">
    <source>
        <dbReference type="Proteomes" id="UP000465785"/>
    </source>
</evidence>
<evidence type="ECO:0000313" key="2">
    <source>
        <dbReference type="EMBL" id="BBY90704.1"/>
    </source>
</evidence>
<evidence type="ECO:0000256" key="1">
    <source>
        <dbReference type="SAM" id="MobiDB-lite"/>
    </source>
</evidence>
<feature type="region of interest" description="Disordered" evidence="1">
    <location>
        <begin position="199"/>
        <end position="225"/>
    </location>
</feature>
<dbReference type="AlphaFoldDB" id="A0A9W4BE20"/>
<reference evidence="2 3" key="1">
    <citation type="journal article" date="2019" name="Emerg. Microbes Infect.">
        <title>Comprehensive subspecies identification of 175 nontuberculous mycobacteria species based on 7547 genomic profiles.</title>
        <authorList>
            <person name="Matsumoto Y."/>
            <person name="Kinjo T."/>
            <person name="Motooka D."/>
            <person name="Nabeya D."/>
            <person name="Jung N."/>
            <person name="Uechi K."/>
            <person name="Horii T."/>
            <person name="Iida T."/>
            <person name="Fujita J."/>
            <person name="Nakamura S."/>
        </authorList>
    </citation>
    <scope>NUCLEOTIDE SEQUENCE [LARGE SCALE GENOMIC DNA]</scope>
    <source>
        <strain evidence="2 3">JCM 6399</strain>
    </source>
</reference>
<dbReference type="KEGG" id="mgau:MGALJ_03730"/>
<dbReference type="RefSeq" id="WP_014214341.1">
    <property type="nucleotide sequence ID" value="NZ_AP022601.1"/>
</dbReference>
<protein>
    <submittedName>
        <fullName evidence="2">Uncharacterized protein</fullName>
    </submittedName>
</protein>